<reference evidence="10 11" key="1">
    <citation type="journal article" date="2018" name="Nat. Ecol. Evol.">
        <title>Shark genomes provide insights into elasmobranch evolution and the origin of vertebrates.</title>
        <authorList>
            <person name="Hara Y"/>
            <person name="Yamaguchi K"/>
            <person name="Onimaru K"/>
            <person name="Kadota M"/>
            <person name="Koyanagi M"/>
            <person name="Keeley SD"/>
            <person name="Tatsumi K"/>
            <person name="Tanaka K"/>
            <person name="Motone F"/>
            <person name="Kageyama Y"/>
            <person name="Nozu R"/>
            <person name="Adachi N"/>
            <person name="Nishimura O"/>
            <person name="Nakagawa R"/>
            <person name="Tanegashima C"/>
            <person name="Kiyatake I"/>
            <person name="Matsumoto R"/>
            <person name="Murakumo K"/>
            <person name="Nishida K"/>
            <person name="Terakita A"/>
            <person name="Kuratani S"/>
            <person name="Sato K"/>
            <person name="Hyodo S Kuraku.S."/>
        </authorList>
    </citation>
    <scope>NUCLEOTIDE SEQUENCE [LARGE SCALE GENOMIC DNA]</scope>
</reference>
<feature type="domain" description="Integrin beta subunit VWA" evidence="9">
    <location>
        <begin position="2"/>
        <end position="201"/>
    </location>
</feature>
<evidence type="ECO:0000256" key="4">
    <source>
        <dbReference type="ARBA" id="ARBA00023037"/>
    </source>
</evidence>
<comment type="subcellular location">
    <subcellularLocation>
        <location evidence="8">Cell membrane</location>
        <topology evidence="8">Single-pass type I membrane protein</topology>
    </subcellularLocation>
    <subcellularLocation>
        <location evidence="1">Membrane</location>
        <topology evidence="1">Single-pass type I membrane protein</topology>
    </subcellularLocation>
</comment>
<dbReference type="PANTHER" id="PTHR10082:SF25">
    <property type="entry name" value="INTEGRIN BETA-3"/>
    <property type="match status" value="1"/>
</dbReference>
<name>A0A401QA90_SCYTO</name>
<dbReference type="SMART" id="SM00187">
    <property type="entry name" value="INB"/>
    <property type="match status" value="1"/>
</dbReference>
<dbReference type="Pfam" id="PF00362">
    <property type="entry name" value="Integrin_beta"/>
    <property type="match status" value="1"/>
</dbReference>
<dbReference type="Proteomes" id="UP000288216">
    <property type="component" value="Unassembled WGS sequence"/>
</dbReference>
<evidence type="ECO:0000256" key="8">
    <source>
        <dbReference type="RuleBase" id="RU000633"/>
    </source>
</evidence>
<dbReference type="GO" id="GO:0005178">
    <property type="term" value="F:integrin binding"/>
    <property type="evidence" value="ECO:0007669"/>
    <property type="project" value="TreeGrafter"/>
</dbReference>
<dbReference type="InterPro" id="IPR002369">
    <property type="entry name" value="Integrin_bsu_VWA"/>
</dbReference>
<dbReference type="SUPFAM" id="SSF53300">
    <property type="entry name" value="vWA-like"/>
    <property type="match status" value="1"/>
</dbReference>
<organism evidence="10 11">
    <name type="scientific">Scyliorhinus torazame</name>
    <name type="common">Cloudy catshark</name>
    <name type="synonym">Catulus torazame</name>
    <dbReference type="NCBI Taxonomy" id="75743"/>
    <lineage>
        <taxon>Eukaryota</taxon>
        <taxon>Metazoa</taxon>
        <taxon>Chordata</taxon>
        <taxon>Craniata</taxon>
        <taxon>Vertebrata</taxon>
        <taxon>Chondrichthyes</taxon>
        <taxon>Elasmobranchii</taxon>
        <taxon>Galeomorphii</taxon>
        <taxon>Galeoidea</taxon>
        <taxon>Carcharhiniformes</taxon>
        <taxon>Scyliorhinidae</taxon>
        <taxon>Scyliorhinus</taxon>
    </lineage>
</organism>
<keyword evidence="5" id="KW-0472">Membrane</keyword>
<sequence>MQDLALSSADSPLLLPTGESVSFTVQVRQVEDYPVDIYYLMDLSFSMNDDLKTIGNLGTKIANEMKKLTSKLQLGFGAFVDKPLSPYMYITTENEIANPCQRVHIPCAPMFGYRNVLKLTEEVSKFNEEVIKQKVSRNRDTPEGGMDAILQAAVCNSPEANISNLTVTPNRSEPALLPGLNLGLSHHVWWCFDYEIIEETRIYKPK</sequence>
<dbReference type="GO" id="GO:0070527">
    <property type="term" value="P:platelet aggregation"/>
    <property type="evidence" value="ECO:0007669"/>
    <property type="project" value="TreeGrafter"/>
</dbReference>
<accession>A0A401QA90</accession>
<dbReference type="GO" id="GO:0045202">
    <property type="term" value="C:synapse"/>
    <property type="evidence" value="ECO:0007669"/>
    <property type="project" value="TreeGrafter"/>
</dbReference>
<evidence type="ECO:0000313" key="10">
    <source>
        <dbReference type="EMBL" id="GCB82276.1"/>
    </source>
</evidence>
<dbReference type="GO" id="GO:0033627">
    <property type="term" value="P:cell adhesion mediated by integrin"/>
    <property type="evidence" value="ECO:0007669"/>
    <property type="project" value="TreeGrafter"/>
</dbReference>
<protein>
    <recommendedName>
        <fullName evidence="8">Integrin beta</fullName>
    </recommendedName>
</protein>
<evidence type="ECO:0000256" key="6">
    <source>
        <dbReference type="ARBA" id="ARBA00023157"/>
    </source>
</evidence>
<keyword evidence="4 8" id="KW-0401">Integrin</keyword>
<gene>
    <name evidence="10" type="ORF">scyTo_0021573</name>
</gene>
<dbReference type="Gene3D" id="2.60.40.1510">
    <property type="entry name" value="ntegrin, alpha v. Chain A, domain 3"/>
    <property type="match status" value="1"/>
</dbReference>
<dbReference type="Gene3D" id="3.40.50.410">
    <property type="entry name" value="von Willebrand factor, type A domain"/>
    <property type="match status" value="1"/>
</dbReference>
<dbReference type="GO" id="GO:0009986">
    <property type="term" value="C:cell surface"/>
    <property type="evidence" value="ECO:0007669"/>
    <property type="project" value="TreeGrafter"/>
</dbReference>
<dbReference type="InterPro" id="IPR036465">
    <property type="entry name" value="vWFA_dom_sf"/>
</dbReference>
<dbReference type="GO" id="GO:0007160">
    <property type="term" value="P:cell-matrix adhesion"/>
    <property type="evidence" value="ECO:0007669"/>
    <property type="project" value="TreeGrafter"/>
</dbReference>
<evidence type="ECO:0000256" key="2">
    <source>
        <dbReference type="ARBA" id="ARBA00007449"/>
    </source>
</evidence>
<dbReference type="EMBL" id="BFAA01019377">
    <property type="protein sequence ID" value="GCB82276.1"/>
    <property type="molecule type" value="Genomic_DNA"/>
</dbReference>
<dbReference type="GO" id="GO:0016477">
    <property type="term" value="P:cell migration"/>
    <property type="evidence" value="ECO:0007669"/>
    <property type="project" value="TreeGrafter"/>
</dbReference>
<dbReference type="GO" id="GO:0070051">
    <property type="term" value="F:fibrinogen binding"/>
    <property type="evidence" value="ECO:0007669"/>
    <property type="project" value="TreeGrafter"/>
</dbReference>
<dbReference type="GO" id="GO:0005925">
    <property type="term" value="C:focal adhesion"/>
    <property type="evidence" value="ECO:0007669"/>
    <property type="project" value="TreeGrafter"/>
</dbReference>
<comment type="caution">
    <text evidence="10">The sequence shown here is derived from an EMBL/GenBank/DDBJ whole genome shotgun (WGS) entry which is preliminary data.</text>
</comment>
<evidence type="ECO:0000313" key="11">
    <source>
        <dbReference type="Proteomes" id="UP000288216"/>
    </source>
</evidence>
<dbReference type="GO" id="GO:0007229">
    <property type="term" value="P:integrin-mediated signaling pathway"/>
    <property type="evidence" value="ECO:0007669"/>
    <property type="project" value="UniProtKB-KW"/>
</dbReference>
<dbReference type="InterPro" id="IPR015812">
    <property type="entry name" value="Integrin_bsu"/>
</dbReference>
<dbReference type="PANTHER" id="PTHR10082">
    <property type="entry name" value="INTEGRIN BETA SUBUNIT"/>
    <property type="match status" value="1"/>
</dbReference>
<keyword evidence="3 8" id="KW-0812">Transmembrane</keyword>
<dbReference type="OrthoDB" id="410592at2759"/>
<evidence type="ECO:0000259" key="9">
    <source>
        <dbReference type="SMART" id="SM00187"/>
    </source>
</evidence>
<dbReference type="GO" id="GO:0001968">
    <property type="term" value="F:fibronectin binding"/>
    <property type="evidence" value="ECO:0007669"/>
    <property type="project" value="TreeGrafter"/>
</dbReference>
<dbReference type="STRING" id="75743.A0A401QA90"/>
<evidence type="ECO:0000256" key="7">
    <source>
        <dbReference type="ARBA" id="ARBA00023180"/>
    </source>
</evidence>
<keyword evidence="7" id="KW-0325">Glycoprotein</keyword>
<evidence type="ECO:0000256" key="5">
    <source>
        <dbReference type="ARBA" id="ARBA00023136"/>
    </source>
</evidence>
<comment type="similarity">
    <text evidence="2 8">Belongs to the integrin beta chain family.</text>
</comment>
<dbReference type="PRINTS" id="PR01186">
    <property type="entry name" value="INTEGRINB"/>
</dbReference>
<dbReference type="AlphaFoldDB" id="A0A401QA90"/>
<keyword evidence="11" id="KW-1185">Reference proteome</keyword>
<keyword evidence="6" id="KW-1015">Disulfide bond</keyword>
<evidence type="ECO:0000256" key="3">
    <source>
        <dbReference type="ARBA" id="ARBA00022692"/>
    </source>
</evidence>
<evidence type="ECO:0000256" key="1">
    <source>
        <dbReference type="ARBA" id="ARBA00004479"/>
    </source>
</evidence>
<keyword evidence="8" id="KW-0130">Cell adhesion</keyword>
<proteinExistence type="inferred from homology"/>
<dbReference type="GO" id="GO:0008305">
    <property type="term" value="C:integrin complex"/>
    <property type="evidence" value="ECO:0007669"/>
    <property type="project" value="TreeGrafter"/>
</dbReference>